<dbReference type="InterPro" id="IPR006480">
    <property type="entry name" value="Phage_holin_4_1"/>
</dbReference>
<dbReference type="OrthoDB" id="883853at2"/>
<keyword evidence="2 6" id="KW-0812">Transmembrane</keyword>
<evidence type="ECO:0008006" key="9">
    <source>
        <dbReference type="Google" id="ProtNLM"/>
    </source>
</evidence>
<evidence type="ECO:0000313" key="7">
    <source>
        <dbReference type="EMBL" id="RSK45178.1"/>
    </source>
</evidence>
<feature type="transmembrane region" description="Helical" evidence="6">
    <location>
        <begin position="67"/>
        <end position="87"/>
    </location>
</feature>
<feature type="region of interest" description="Disordered" evidence="5">
    <location>
        <begin position="158"/>
        <end position="177"/>
    </location>
</feature>
<comment type="subcellular location">
    <subcellularLocation>
        <location evidence="1">Membrane</location>
        <topology evidence="1">Multi-pass membrane protein</topology>
    </subcellularLocation>
</comment>
<dbReference type="EMBL" id="RWIT01000015">
    <property type="protein sequence ID" value="RSK45178.1"/>
    <property type="molecule type" value="Genomic_DNA"/>
</dbReference>
<keyword evidence="8" id="KW-1185">Reference proteome</keyword>
<reference evidence="7 8" key="1">
    <citation type="submission" date="2018-12" db="EMBL/GenBank/DDBJ databases">
        <authorList>
            <person name="Feng G."/>
            <person name="Zhu H."/>
        </authorList>
    </citation>
    <scope>NUCLEOTIDE SEQUENCE [LARGE SCALE GENOMIC DNA]</scope>
    <source>
        <strain evidence="7 8">KCTC 12533</strain>
    </source>
</reference>
<evidence type="ECO:0000256" key="3">
    <source>
        <dbReference type="ARBA" id="ARBA00022989"/>
    </source>
</evidence>
<dbReference type="Pfam" id="PF05105">
    <property type="entry name" value="Phage_holin_4_1"/>
    <property type="match status" value="1"/>
</dbReference>
<dbReference type="GO" id="GO:0016020">
    <property type="term" value="C:membrane"/>
    <property type="evidence" value="ECO:0007669"/>
    <property type="project" value="UniProtKB-SubCell"/>
</dbReference>
<evidence type="ECO:0000256" key="6">
    <source>
        <dbReference type="SAM" id="Phobius"/>
    </source>
</evidence>
<evidence type="ECO:0000256" key="2">
    <source>
        <dbReference type="ARBA" id="ARBA00022692"/>
    </source>
</evidence>
<proteinExistence type="predicted"/>
<name>A0A428KFL7_9BACT</name>
<keyword evidence="4 6" id="KW-0472">Membrane</keyword>
<dbReference type="AlphaFoldDB" id="A0A428KFL7"/>
<accession>A0A428KFL7</accession>
<evidence type="ECO:0000256" key="1">
    <source>
        <dbReference type="ARBA" id="ARBA00004141"/>
    </source>
</evidence>
<evidence type="ECO:0000313" key="8">
    <source>
        <dbReference type="Proteomes" id="UP000273500"/>
    </source>
</evidence>
<dbReference type="Proteomes" id="UP000273500">
    <property type="component" value="Unassembled WGS sequence"/>
</dbReference>
<feature type="transmembrane region" description="Helical" evidence="6">
    <location>
        <begin position="28"/>
        <end position="47"/>
    </location>
</feature>
<organism evidence="7 8">
    <name type="scientific">Hymenobacter rigui</name>
    <dbReference type="NCBI Taxonomy" id="334424"/>
    <lineage>
        <taxon>Bacteria</taxon>
        <taxon>Pseudomonadati</taxon>
        <taxon>Bacteroidota</taxon>
        <taxon>Cytophagia</taxon>
        <taxon>Cytophagales</taxon>
        <taxon>Hymenobacteraceae</taxon>
        <taxon>Hymenobacter</taxon>
    </lineage>
</organism>
<comment type="caution">
    <text evidence="7">The sequence shown here is derived from an EMBL/GenBank/DDBJ whole genome shotgun (WGS) entry which is preliminary data.</text>
</comment>
<protein>
    <recommendedName>
        <fullName evidence="9">Holin</fullName>
    </recommendedName>
</protein>
<feature type="transmembrane region" description="Helical" evidence="6">
    <location>
        <begin position="93"/>
        <end position="111"/>
    </location>
</feature>
<gene>
    <name evidence="7" type="ORF">EI291_18885</name>
</gene>
<evidence type="ECO:0000256" key="4">
    <source>
        <dbReference type="ARBA" id="ARBA00023136"/>
    </source>
</evidence>
<keyword evidence="3 6" id="KW-1133">Transmembrane helix</keyword>
<sequence length="177" mass="19855">MLLMLTLLLPPALETAVRFIEKYVFSDWNALMFLMVLFLLDTGLGMLRSFRQGRFHSRGMRQMFTKLRDYGVGLIVAHVLSSVQVDGQPLPGATYFALGFKGAIYFFILIIETKSIDENLRNLGGRGLPLPKFLRRGMQDWEETGQFRSKLPPEELPLAPESALPTAPDPGAITPVI</sequence>
<evidence type="ECO:0000256" key="5">
    <source>
        <dbReference type="SAM" id="MobiDB-lite"/>
    </source>
</evidence>